<evidence type="ECO:0000313" key="7">
    <source>
        <dbReference type="Proteomes" id="UP000305067"/>
    </source>
</evidence>
<gene>
    <name evidence="6" type="ORF">BDV98DRAFT_596204</name>
</gene>
<feature type="domain" description="MYND-type" evidence="5">
    <location>
        <begin position="534"/>
        <end position="572"/>
    </location>
</feature>
<sequence length="577" mass="64070">MNSTPKRIDREMMPLMDMRSTRIVGLEALATITHHGGLDVYIKIAKHTDTLLRLMEDFPDHPRINELAVTTISHAVGSAIGADPGDCDEHLVRTLDVPSILKRITDAMRKPTASIIVVEHGMGLVAAPTRHNLEHIRDLPPLVALMTAALRVSNMSARCTAVVTFTCITHGISEEEIRSFDPQLLINALQRGFPPHVVDIMIKYGPMHCETFTMALLLPSSSHALTRTEFSVTEGEWRQQGKDGQMVPSNLGLPFQLWTDALPVCAKELRKAPGAASSDLDMADILDLKSLIIRARIPEAIEHAEKAITRNPRVAYFYYAMGLSGNQPQACRAVKKGLQEKQTTPFFKYYMLWGAAVVASHMGVSILSQARAGDQEYSEGVAFLTSAFDDAEKFSRLLHPMLAIRPLWSIGNEISGDSRELQPALKRLDIARQITEHIGFPYKKTNLRLAREMMMRMWPKALQALQDHASTITQYNTLYDKHPHGPKGETLVAASGATLAAWLDDMQLEDGEEGLETHCLHPKINLNSVELFRCTSCRNPSAALKKCSGRGKARYCDSDCQKAHWSKHKKVCKIASA</sequence>
<dbReference type="Pfam" id="PF01753">
    <property type="entry name" value="zf-MYND"/>
    <property type="match status" value="1"/>
</dbReference>
<keyword evidence="7" id="KW-1185">Reference proteome</keyword>
<evidence type="ECO:0000313" key="6">
    <source>
        <dbReference type="EMBL" id="TFK97940.1"/>
    </source>
</evidence>
<dbReference type="PROSITE" id="PS50865">
    <property type="entry name" value="ZF_MYND_2"/>
    <property type="match status" value="1"/>
</dbReference>
<organism evidence="6 7">
    <name type="scientific">Pterulicium gracile</name>
    <dbReference type="NCBI Taxonomy" id="1884261"/>
    <lineage>
        <taxon>Eukaryota</taxon>
        <taxon>Fungi</taxon>
        <taxon>Dikarya</taxon>
        <taxon>Basidiomycota</taxon>
        <taxon>Agaricomycotina</taxon>
        <taxon>Agaricomycetes</taxon>
        <taxon>Agaricomycetidae</taxon>
        <taxon>Agaricales</taxon>
        <taxon>Pleurotineae</taxon>
        <taxon>Pterulaceae</taxon>
        <taxon>Pterulicium</taxon>
    </lineage>
</organism>
<dbReference type="Gene3D" id="6.10.140.2220">
    <property type="match status" value="1"/>
</dbReference>
<evidence type="ECO:0000256" key="1">
    <source>
        <dbReference type="ARBA" id="ARBA00022723"/>
    </source>
</evidence>
<dbReference type="STRING" id="1884261.A0A5C3QBY4"/>
<accession>A0A5C3QBY4</accession>
<name>A0A5C3QBY4_9AGAR</name>
<reference evidence="6 7" key="1">
    <citation type="journal article" date="2019" name="Nat. Ecol. Evol.">
        <title>Megaphylogeny resolves global patterns of mushroom evolution.</title>
        <authorList>
            <person name="Varga T."/>
            <person name="Krizsan K."/>
            <person name="Foldi C."/>
            <person name="Dima B."/>
            <person name="Sanchez-Garcia M."/>
            <person name="Sanchez-Ramirez S."/>
            <person name="Szollosi G.J."/>
            <person name="Szarkandi J.G."/>
            <person name="Papp V."/>
            <person name="Albert L."/>
            <person name="Andreopoulos W."/>
            <person name="Angelini C."/>
            <person name="Antonin V."/>
            <person name="Barry K.W."/>
            <person name="Bougher N.L."/>
            <person name="Buchanan P."/>
            <person name="Buyck B."/>
            <person name="Bense V."/>
            <person name="Catcheside P."/>
            <person name="Chovatia M."/>
            <person name="Cooper J."/>
            <person name="Damon W."/>
            <person name="Desjardin D."/>
            <person name="Finy P."/>
            <person name="Geml J."/>
            <person name="Haridas S."/>
            <person name="Hughes K."/>
            <person name="Justo A."/>
            <person name="Karasinski D."/>
            <person name="Kautmanova I."/>
            <person name="Kiss B."/>
            <person name="Kocsube S."/>
            <person name="Kotiranta H."/>
            <person name="LaButti K.M."/>
            <person name="Lechner B.E."/>
            <person name="Liimatainen K."/>
            <person name="Lipzen A."/>
            <person name="Lukacs Z."/>
            <person name="Mihaltcheva S."/>
            <person name="Morgado L.N."/>
            <person name="Niskanen T."/>
            <person name="Noordeloos M.E."/>
            <person name="Ohm R.A."/>
            <person name="Ortiz-Santana B."/>
            <person name="Ovrebo C."/>
            <person name="Racz N."/>
            <person name="Riley R."/>
            <person name="Savchenko A."/>
            <person name="Shiryaev A."/>
            <person name="Soop K."/>
            <person name="Spirin V."/>
            <person name="Szebenyi C."/>
            <person name="Tomsovsky M."/>
            <person name="Tulloss R.E."/>
            <person name="Uehling J."/>
            <person name="Grigoriev I.V."/>
            <person name="Vagvolgyi C."/>
            <person name="Papp T."/>
            <person name="Martin F.M."/>
            <person name="Miettinen O."/>
            <person name="Hibbett D.S."/>
            <person name="Nagy L.G."/>
        </authorList>
    </citation>
    <scope>NUCLEOTIDE SEQUENCE [LARGE SCALE GENOMIC DNA]</scope>
    <source>
        <strain evidence="6 7">CBS 309.79</strain>
    </source>
</reference>
<dbReference type="OrthoDB" id="341421at2759"/>
<keyword evidence="3" id="KW-0862">Zinc</keyword>
<dbReference type="AlphaFoldDB" id="A0A5C3QBY4"/>
<evidence type="ECO:0000256" key="3">
    <source>
        <dbReference type="ARBA" id="ARBA00022833"/>
    </source>
</evidence>
<keyword evidence="2 4" id="KW-0863">Zinc-finger</keyword>
<proteinExistence type="predicted"/>
<dbReference type="SUPFAM" id="SSF144232">
    <property type="entry name" value="HIT/MYND zinc finger-like"/>
    <property type="match status" value="1"/>
</dbReference>
<evidence type="ECO:0000259" key="5">
    <source>
        <dbReference type="PROSITE" id="PS50865"/>
    </source>
</evidence>
<protein>
    <recommendedName>
        <fullName evidence="5">MYND-type domain-containing protein</fullName>
    </recommendedName>
</protein>
<dbReference type="InterPro" id="IPR002893">
    <property type="entry name" value="Znf_MYND"/>
</dbReference>
<evidence type="ECO:0000256" key="4">
    <source>
        <dbReference type="PROSITE-ProRule" id="PRU00134"/>
    </source>
</evidence>
<evidence type="ECO:0000256" key="2">
    <source>
        <dbReference type="ARBA" id="ARBA00022771"/>
    </source>
</evidence>
<dbReference type="EMBL" id="ML178843">
    <property type="protein sequence ID" value="TFK97940.1"/>
    <property type="molecule type" value="Genomic_DNA"/>
</dbReference>
<dbReference type="GO" id="GO:0008270">
    <property type="term" value="F:zinc ion binding"/>
    <property type="evidence" value="ECO:0007669"/>
    <property type="project" value="UniProtKB-KW"/>
</dbReference>
<dbReference type="Proteomes" id="UP000305067">
    <property type="component" value="Unassembled WGS sequence"/>
</dbReference>
<keyword evidence="1" id="KW-0479">Metal-binding</keyword>